<dbReference type="InterPro" id="IPR036942">
    <property type="entry name" value="Beta-barrel_TonB_sf"/>
</dbReference>
<keyword evidence="3" id="KW-0998">Cell outer membrane</keyword>
<evidence type="ECO:0000256" key="1">
    <source>
        <dbReference type="ARBA" id="ARBA00004442"/>
    </source>
</evidence>
<feature type="signal peptide" evidence="4">
    <location>
        <begin position="1"/>
        <end position="44"/>
    </location>
</feature>
<evidence type="ECO:0000313" key="5">
    <source>
        <dbReference type="EMBL" id="HEA16053.1"/>
    </source>
</evidence>
<gene>
    <name evidence="5" type="ORF">ENH88_06345</name>
</gene>
<dbReference type="Gene3D" id="2.40.170.20">
    <property type="entry name" value="TonB-dependent receptor, beta-barrel domain"/>
    <property type="match status" value="1"/>
</dbReference>
<proteinExistence type="predicted"/>
<sequence>MKKHVPTFTISSLTQATHRALRVPKTAITTAIIAASLASAPAFANLNGSIKGKVKTEQANQSLAGITVTARSNVMPKARTVTTKEDGSYDLPQLKPGTYELTFEDSSGVTQTITVDVLLEQTSSANVVLGGKKDNVEVITVTGSKLFRQGKSALTNSLGEEGINNVPVGQDYRDLLKLVPGIELSANSTLGPSAGGSGVDNSYGFDGVNVSLPMYGNLASEPSTHDVAFVTMDRGGAKAVGFNRSGGFSIDTVSKSGTDEFHGNIEYKIQPKTFVATPVGEESFELDKNWLTASLSGPLIEDTLYFYTSYYRPEETKANKNTAYGEVKDYESIRDEYFAKLTWAPTDDILINISQRTSDKEVKGDSIAAYEMDTVSVGSKADQDIFTLDGSWILGSATTLSFQYSKFELETGSQPDTPLSVVPSLSSQLDINNLAQMGYFSVPSLRDYDPDEGFSEAQIAAYNAGATALINTYGYLEDGVMKGSGGVGAFATYDNQNFYRDSFEVSLEHELSWGDAYHTLHFGVKWEEGEEQLTRLSNGWGSIAYIGGLVDADANTDGFDPANAIYRARVQQMSLATADGAPVTGINSETRSLNFEINDTIEVGDWTYNLGLLISQDTWYGQGLKAKSGTISGYEVAPGHKYQMYQTDWKDMLQPRLGATWTYSDEDSVFANFAIYNPEASSLSRAASWDRNTRAEIELLLDEAGNILSSSPRNGSSGKIFQDDMKPRRINEFTIGTTKYVGSDLVLRAHVRHRKGMHFWEDMPNNARLTDYSTVDAEGVPQHIADKGLYVANLADIRDEIGGSSYVIAEVDGGETKYWEASLEAEYMGENSYVNASYVWSHYYGNFDQDNTTTSNDANNFIGSSYYGDGRGRYSWDNRYGTLSGDKPHLLKVYGYYTLPWQANLGAYFVFQSGKAWEAWDGTTYGYPTSHISRYAESAGSRRTASHWQLDLNYTQDFTFSGDMELQFRADLFNVFNRQTGYNKNPYVLDEKFGESRSYYNPRSLQLSVNFKF</sequence>
<dbReference type="AlphaFoldDB" id="A0A7V1CXA5"/>
<comment type="subcellular location">
    <subcellularLocation>
        <location evidence="1">Cell outer membrane</location>
    </subcellularLocation>
</comment>
<dbReference type="SUPFAM" id="SSF56935">
    <property type="entry name" value="Porins"/>
    <property type="match status" value="1"/>
</dbReference>
<keyword evidence="4" id="KW-0732">Signal</keyword>
<organism evidence="5">
    <name type="scientific">Pseudoalteromonas prydzensis</name>
    <dbReference type="NCBI Taxonomy" id="182141"/>
    <lineage>
        <taxon>Bacteria</taxon>
        <taxon>Pseudomonadati</taxon>
        <taxon>Pseudomonadota</taxon>
        <taxon>Gammaproteobacteria</taxon>
        <taxon>Alteromonadales</taxon>
        <taxon>Pseudoalteromonadaceae</taxon>
        <taxon>Pseudoalteromonas</taxon>
    </lineage>
</organism>
<comment type="caution">
    <text evidence="5">The sequence shown here is derived from an EMBL/GenBank/DDBJ whole genome shotgun (WGS) entry which is preliminary data.</text>
</comment>
<protein>
    <submittedName>
        <fullName evidence="5">TonB-dependent receptor</fullName>
    </submittedName>
</protein>
<accession>A0A7V1CXA5</accession>
<dbReference type="Pfam" id="PF13620">
    <property type="entry name" value="CarboxypepD_reg"/>
    <property type="match status" value="1"/>
</dbReference>
<dbReference type="RefSeq" id="WP_304180761.1">
    <property type="nucleotide sequence ID" value="NZ_DRGM01000070.1"/>
</dbReference>
<dbReference type="GO" id="GO:0009279">
    <property type="term" value="C:cell outer membrane"/>
    <property type="evidence" value="ECO:0007669"/>
    <property type="project" value="UniProtKB-SubCell"/>
</dbReference>
<reference evidence="5" key="1">
    <citation type="journal article" date="2020" name="mSystems">
        <title>Genome- and Community-Level Interaction Insights into Carbon Utilization and Element Cycling Functions of Hydrothermarchaeota in Hydrothermal Sediment.</title>
        <authorList>
            <person name="Zhou Z."/>
            <person name="Liu Y."/>
            <person name="Xu W."/>
            <person name="Pan J."/>
            <person name="Luo Z.H."/>
            <person name="Li M."/>
        </authorList>
    </citation>
    <scope>NUCLEOTIDE SEQUENCE [LARGE SCALE GENOMIC DNA]</scope>
    <source>
        <strain evidence="5">HyVt-346</strain>
    </source>
</reference>
<dbReference type="GO" id="GO:0030246">
    <property type="term" value="F:carbohydrate binding"/>
    <property type="evidence" value="ECO:0007669"/>
    <property type="project" value="InterPro"/>
</dbReference>
<dbReference type="EMBL" id="DRGM01000070">
    <property type="protein sequence ID" value="HEA16053.1"/>
    <property type="molecule type" value="Genomic_DNA"/>
</dbReference>
<feature type="chain" id="PRO_5030666614" evidence="4">
    <location>
        <begin position="45"/>
        <end position="1013"/>
    </location>
</feature>
<evidence type="ECO:0000256" key="4">
    <source>
        <dbReference type="SAM" id="SignalP"/>
    </source>
</evidence>
<evidence type="ECO:0000256" key="2">
    <source>
        <dbReference type="ARBA" id="ARBA00023136"/>
    </source>
</evidence>
<dbReference type="Gene3D" id="2.60.40.1120">
    <property type="entry name" value="Carboxypeptidase-like, regulatory domain"/>
    <property type="match status" value="1"/>
</dbReference>
<keyword evidence="5" id="KW-0675">Receptor</keyword>
<evidence type="ECO:0000256" key="3">
    <source>
        <dbReference type="ARBA" id="ARBA00023237"/>
    </source>
</evidence>
<name>A0A7V1CXA5_9GAMM</name>
<dbReference type="SUPFAM" id="SSF49452">
    <property type="entry name" value="Starch-binding domain-like"/>
    <property type="match status" value="1"/>
</dbReference>
<keyword evidence="2" id="KW-0472">Membrane</keyword>
<dbReference type="Proteomes" id="UP000886188">
    <property type="component" value="Unassembled WGS sequence"/>
</dbReference>
<dbReference type="InterPro" id="IPR013784">
    <property type="entry name" value="Carb-bd-like_fold"/>
</dbReference>